<comment type="subcellular location">
    <subcellularLocation>
        <location evidence="1">Secreted</location>
    </subcellularLocation>
</comment>
<sequence>MNFISSLLIICFITYISAQRFNSEKCPDGYKYIYVNSDIGWVALGWAWTGQTHKLHNITLDVDFATAKLKDTSYLGELKIINFYFIRQSGNVQQYNIIYEIKFPIQDPLPVITSVILNGDTLCDDSGSAFTQQRPELVKLKLNYNNYIKEQKFTSELVTKPVSHVESSPSSNNFGSSDQSSSDSGTIECGKVDLVNIYVPLVLEGTTIQRGTWPWLVSIYSYSNLRLGFRCGATLISNKLVVTAAHCFFDIYNRQVKTDDVLAILGQYNLKRPQDQGTQILYPESVNIHPHYRKRNKIDSDIAVVVFMEHVRFTSYIRPACLWKEPDTKESIVGLKGFTAGWGRDEVGNFFTELPKQAEIPVVSDETCLRSHEAFNKITSEVTFCAGWRNGTEGPCNGDSGGPLVFDRDGHWTLRGVVSTSLSKPGTNTCNLDEYVVFTDVAKFKDWIISFGDDTYNLLDHPACQNGFKYVYINSKVGWIGMGWLWTSADSRLHNITLDLEFATAKLEDTTNLGELRILHFHFLRQLNSEKRWNVNYELIFPIQNPLPDMTKLVLNGDVICEAPNLEYTPQKPDLVKLHLEYNDYLKEQRYTGELLRKTTPTAAPPSQQINEEVTQDIQEDDSNLIECGKVDKPNIHVPLVLEGTTIQKGTWPWLVSIYSYSKLRLGFKCGATLVSKKLVITAAHCFFDAYNRKVRIDDVLIILGQYNLKRPHDQGTQIVYPESINVHSNYRKNNNIDSDIAVVVLTEPVRFTTYIRPACLWKEPNTKDSIVGLKGFTAGWGRDENGNFYTELPKQVEIPVVSDEDCINSNKVFSEITSDVTFCAGWRNGTEGPCNGDSGGPLVFQKDGRWTIRGVVSTSLSTDGGNTCNLNEYVVFTDVAKFKDWILSFSDNSYPL</sequence>
<dbReference type="PROSITE" id="PS50240">
    <property type="entry name" value="TRYPSIN_DOM"/>
    <property type="match status" value="2"/>
</dbReference>
<dbReference type="InterPro" id="IPR001254">
    <property type="entry name" value="Trypsin_dom"/>
</dbReference>
<dbReference type="VEuPathDB" id="VectorBase:LLOJ001114"/>
<dbReference type="EMBL" id="GITU01009590">
    <property type="protein sequence ID" value="MBC1178293.1"/>
    <property type="molecule type" value="Transcribed_RNA"/>
</dbReference>
<dbReference type="Proteomes" id="UP000092461">
    <property type="component" value="Unassembled WGS sequence"/>
</dbReference>
<dbReference type="VEuPathDB" id="VectorBase:LLONM1_011523"/>
<dbReference type="Pfam" id="PF00089">
    <property type="entry name" value="Trypsin"/>
    <property type="match status" value="2"/>
</dbReference>
<evidence type="ECO:0000256" key="4">
    <source>
        <dbReference type="ARBA" id="ARBA00022729"/>
    </source>
</evidence>
<dbReference type="SMART" id="SM00020">
    <property type="entry name" value="Tryp_SPc"/>
    <property type="match status" value="2"/>
</dbReference>
<name>A0A1B0CAQ2_LUTLO</name>
<evidence type="ECO:0000256" key="8">
    <source>
        <dbReference type="ARBA" id="ARBA00023157"/>
    </source>
</evidence>
<dbReference type="Pfam" id="PF16030">
    <property type="entry name" value="GD_N"/>
    <property type="match status" value="2"/>
</dbReference>
<evidence type="ECO:0000313" key="15">
    <source>
        <dbReference type="EnsemblMetazoa" id="LLOJ001114-PA"/>
    </source>
</evidence>
<dbReference type="GO" id="GO:0004252">
    <property type="term" value="F:serine-type endopeptidase activity"/>
    <property type="evidence" value="ECO:0007669"/>
    <property type="project" value="InterPro"/>
</dbReference>
<dbReference type="CDD" id="cd00190">
    <property type="entry name" value="Tryp_SPc"/>
    <property type="match status" value="2"/>
</dbReference>
<keyword evidence="16" id="KW-1185">Reference proteome</keyword>
<keyword evidence="8" id="KW-1015">Disulfide bond</keyword>
<comment type="similarity">
    <text evidence="9">Belongs to the peptidase S1 family. CLIP subfamily.</text>
</comment>
<dbReference type="InterPro" id="IPR001314">
    <property type="entry name" value="Peptidase_S1A"/>
</dbReference>
<dbReference type="PROSITE" id="PS00134">
    <property type="entry name" value="TRYPSIN_HIS"/>
    <property type="match status" value="2"/>
</dbReference>
<dbReference type="FunFam" id="2.40.10.10:FF:000146">
    <property type="entry name" value="Serine protease 53"/>
    <property type="match status" value="2"/>
</dbReference>
<evidence type="ECO:0000256" key="11">
    <source>
        <dbReference type="SAM" id="MobiDB-lite"/>
    </source>
</evidence>
<feature type="chain" id="PRO_5044555248" evidence="12">
    <location>
        <begin position="19"/>
        <end position="897"/>
    </location>
</feature>
<evidence type="ECO:0000256" key="1">
    <source>
        <dbReference type="ARBA" id="ARBA00004613"/>
    </source>
</evidence>
<keyword evidence="2" id="KW-0964">Secreted</keyword>
<evidence type="ECO:0000256" key="6">
    <source>
        <dbReference type="ARBA" id="ARBA00022825"/>
    </source>
</evidence>
<evidence type="ECO:0000313" key="14">
    <source>
        <dbReference type="EMBL" id="MBC1178293.1"/>
    </source>
</evidence>
<keyword evidence="5 10" id="KW-0378">Hydrolase</keyword>
<keyword evidence="4 12" id="KW-0732">Signal</keyword>
<evidence type="ECO:0000256" key="2">
    <source>
        <dbReference type="ARBA" id="ARBA00022525"/>
    </source>
</evidence>
<dbReference type="VEuPathDB" id="VectorBase:LLONM1_003954"/>
<dbReference type="PANTHER" id="PTHR24252">
    <property type="entry name" value="ACROSIN-RELATED"/>
    <property type="match status" value="1"/>
</dbReference>
<protein>
    <submittedName>
        <fullName evidence="14">Putative trypsin-like serine protease</fullName>
    </submittedName>
</protein>
<organism evidence="15 16">
    <name type="scientific">Lutzomyia longipalpis</name>
    <name type="common">Sand fly</name>
    <dbReference type="NCBI Taxonomy" id="7200"/>
    <lineage>
        <taxon>Eukaryota</taxon>
        <taxon>Metazoa</taxon>
        <taxon>Ecdysozoa</taxon>
        <taxon>Arthropoda</taxon>
        <taxon>Hexapoda</taxon>
        <taxon>Insecta</taxon>
        <taxon>Pterygota</taxon>
        <taxon>Neoptera</taxon>
        <taxon>Endopterygota</taxon>
        <taxon>Diptera</taxon>
        <taxon>Nematocera</taxon>
        <taxon>Psychodoidea</taxon>
        <taxon>Psychodidae</taxon>
        <taxon>Lutzomyia</taxon>
        <taxon>Lutzomyia</taxon>
    </lineage>
</organism>
<feature type="signal peptide" evidence="12">
    <location>
        <begin position="1"/>
        <end position="18"/>
    </location>
</feature>
<evidence type="ECO:0000256" key="5">
    <source>
        <dbReference type="ARBA" id="ARBA00022801"/>
    </source>
</evidence>
<dbReference type="InterPro" id="IPR009003">
    <property type="entry name" value="Peptidase_S1_PA"/>
</dbReference>
<evidence type="ECO:0000256" key="3">
    <source>
        <dbReference type="ARBA" id="ARBA00022670"/>
    </source>
</evidence>
<feature type="domain" description="Peptidase S1" evidence="13">
    <location>
        <begin position="641"/>
        <end position="892"/>
    </location>
</feature>
<keyword evidence="3 10" id="KW-0645">Protease</keyword>
<dbReference type="PROSITE" id="PS00135">
    <property type="entry name" value="TRYPSIN_SER"/>
    <property type="match status" value="2"/>
</dbReference>
<dbReference type="InterPro" id="IPR033116">
    <property type="entry name" value="TRYPSIN_SER"/>
</dbReference>
<dbReference type="InterPro" id="IPR018114">
    <property type="entry name" value="TRYPSIN_HIS"/>
</dbReference>
<keyword evidence="6 10" id="KW-0720">Serine protease</keyword>
<dbReference type="InterPro" id="IPR043504">
    <property type="entry name" value="Peptidase_S1_PA_chymotrypsin"/>
</dbReference>
<dbReference type="EnsemblMetazoa" id="LLOJ001114-RA">
    <property type="protein sequence ID" value="LLOJ001114-PA"/>
    <property type="gene ID" value="LLOJ001114"/>
</dbReference>
<reference evidence="14" key="2">
    <citation type="journal article" date="2020" name="BMC">
        <title>Leishmania infection induces a limited differential gene expression in the sand fly midgut.</title>
        <authorList>
            <person name="Coutinho-Abreu I.V."/>
            <person name="Serafim T.D."/>
            <person name="Meneses C."/>
            <person name="Kamhawi S."/>
            <person name="Oliveira F."/>
            <person name="Valenzuela J.G."/>
        </authorList>
    </citation>
    <scope>NUCLEOTIDE SEQUENCE</scope>
    <source>
        <strain evidence="14">Jacobina</strain>
        <tissue evidence="14">Midgut</tissue>
    </source>
</reference>
<feature type="domain" description="Peptidase S1" evidence="13">
    <location>
        <begin position="202"/>
        <end position="453"/>
    </location>
</feature>
<accession>A0A1B0CAQ2</accession>
<dbReference type="PRINTS" id="PR00722">
    <property type="entry name" value="CHYMOTRYPSIN"/>
</dbReference>
<dbReference type="InterPro" id="IPR031986">
    <property type="entry name" value="GD_N"/>
</dbReference>
<feature type="compositionally biased region" description="Low complexity" evidence="11">
    <location>
        <begin position="167"/>
        <end position="185"/>
    </location>
</feature>
<evidence type="ECO:0000256" key="9">
    <source>
        <dbReference type="ARBA" id="ARBA00024195"/>
    </source>
</evidence>
<dbReference type="Gene3D" id="2.40.10.10">
    <property type="entry name" value="Trypsin-like serine proteases"/>
    <property type="match status" value="3"/>
</dbReference>
<feature type="region of interest" description="Disordered" evidence="11">
    <location>
        <begin position="164"/>
        <end position="185"/>
    </location>
</feature>
<dbReference type="SUPFAM" id="SSF50494">
    <property type="entry name" value="Trypsin-like serine proteases"/>
    <property type="match status" value="2"/>
</dbReference>
<evidence type="ECO:0000256" key="10">
    <source>
        <dbReference type="RuleBase" id="RU363034"/>
    </source>
</evidence>
<evidence type="ECO:0000256" key="12">
    <source>
        <dbReference type="SAM" id="SignalP"/>
    </source>
</evidence>
<evidence type="ECO:0000256" key="7">
    <source>
        <dbReference type="ARBA" id="ARBA00023145"/>
    </source>
</evidence>
<dbReference type="AlphaFoldDB" id="A0A1B0CAQ2"/>
<dbReference type="GO" id="GO:0006508">
    <property type="term" value="P:proteolysis"/>
    <property type="evidence" value="ECO:0007669"/>
    <property type="project" value="UniProtKB-KW"/>
</dbReference>
<dbReference type="PANTHER" id="PTHR24252:SF7">
    <property type="entry name" value="HYALIN"/>
    <property type="match status" value="1"/>
</dbReference>
<dbReference type="GO" id="GO:0005576">
    <property type="term" value="C:extracellular region"/>
    <property type="evidence" value="ECO:0007669"/>
    <property type="project" value="UniProtKB-SubCell"/>
</dbReference>
<proteinExistence type="inferred from homology"/>
<evidence type="ECO:0000259" key="13">
    <source>
        <dbReference type="PROSITE" id="PS50240"/>
    </source>
</evidence>
<keyword evidence="7" id="KW-0865">Zymogen</keyword>
<reference evidence="16" key="1">
    <citation type="submission" date="2012-05" db="EMBL/GenBank/DDBJ databases">
        <title>Whole Genome Assembly of Lutzomyia longipalpis.</title>
        <authorList>
            <person name="Richards S."/>
            <person name="Qu C."/>
            <person name="Dillon R."/>
            <person name="Worley K."/>
            <person name="Scherer S."/>
            <person name="Batterton M."/>
            <person name="Taylor A."/>
            <person name="Hawes A."/>
            <person name="Hernandez B."/>
            <person name="Kovar C."/>
            <person name="Mandapat C."/>
            <person name="Pham C."/>
            <person name="Qu C."/>
            <person name="Jing C."/>
            <person name="Bess C."/>
            <person name="Bandaranaike D."/>
            <person name="Ngo D."/>
            <person name="Ongeri F."/>
            <person name="Arias F."/>
            <person name="Lara F."/>
            <person name="Weissenberger G."/>
            <person name="Kamau G."/>
            <person name="Han H."/>
            <person name="Shen H."/>
            <person name="Dinh H."/>
            <person name="Khalil I."/>
            <person name="Jones J."/>
            <person name="Shafer J."/>
            <person name="Jayaseelan J."/>
            <person name="Quiroz J."/>
            <person name="Blankenburg K."/>
            <person name="Nguyen L."/>
            <person name="Jackson L."/>
            <person name="Francisco L."/>
            <person name="Tang L.-Y."/>
            <person name="Pu L.-L."/>
            <person name="Perales L."/>
            <person name="Lorensuhewa L."/>
            <person name="Munidasa M."/>
            <person name="Coyle M."/>
            <person name="Taylor M."/>
            <person name="Puazo M."/>
            <person name="Firestine M."/>
            <person name="Scheel M."/>
            <person name="Javaid M."/>
            <person name="Wang M."/>
            <person name="Li M."/>
            <person name="Tabassum N."/>
            <person name="Saada N."/>
            <person name="Osuji N."/>
            <person name="Aqrawi P."/>
            <person name="Fu Q."/>
            <person name="Thornton R."/>
            <person name="Raj R."/>
            <person name="Goodspeed R."/>
            <person name="Mata R."/>
            <person name="Najjar R."/>
            <person name="Gubbala S."/>
            <person name="Lee S."/>
            <person name="Denson S."/>
            <person name="Patil S."/>
            <person name="Macmil S."/>
            <person name="Qi S."/>
            <person name="Matskevitch T."/>
            <person name="Palculict T."/>
            <person name="Mathew T."/>
            <person name="Vee V."/>
            <person name="Velamala V."/>
            <person name="Korchina V."/>
            <person name="Cai W."/>
            <person name="Liu W."/>
            <person name="Dai W."/>
            <person name="Zou X."/>
            <person name="Zhu Y."/>
            <person name="Zhang Y."/>
            <person name="Wu Y.-Q."/>
            <person name="Xin Y."/>
            <person name="Nazarath L."/>
            <person name="Kovar C."/>
            <person name="Han Y."/>
            <person name="Muzny D."/>
            <person name="Gibbs R."/>
        </authorList>
    </citation>
    <scope>NUCLEOTIDE SEQUENCE [LARGE SCALE GENOMIC DNA]</scope>
    <source>
        <strain evidence="16">Jacobina</strain>
    </source>
</reference>
<reference evidence="15" key="3">
    <citation type="submission" date="2020-05" db="UniProtKB">
        <authorList>
            <consortium name="EnsemblMetazoa"/>
        </authorList>
    </citation>
    <scope>IDENTIFICATION</scope>
    <source>
        <strain evidence="15">Jacobina</strain>
    </source>
</reference>
<evidence type="ECO:0000313" key="16">
    <source>
        <dbReference type="Proteomes" id="UP000092461"/>
    </source>
</evidence>
<dbReference type="EMBL" id="AJWK01004154">
    <property type="status" value="NOT_ANNOTATED_CDS"/>
    <property type="molecule type" value="Genomic_DNA"/>
</dbReference>